<proteinExistence type="predicted"/>
<name>A0ABU4FG07_9ACTN</name>
<dbReference type="EMBL" id="JAWMAJ010000097">
    <property type="protein sequence ID" value="MDV7219535.1"/>
    <property type="molecule type" value="Genomic_DNA"/>
</dbReference>
<evidence type="ECO:0000313" key="1">
    <source>
        <dbReference type="EMBL" id="MDV7219535.1"/>
    </source>
</evidence>
<reference evidence="1 2" key="1">
    <citation type="submission" date="2023-10" db="EMBL/GenBank/DDBJ databases">
        <title>Characterization of rhizosphere-enriched actinobacteria from wheat plants lab-grown on chernevaya soil.</title>
        <authorList>
            <person name="Tikhonova E.N."/>
            <person name="Konopkin A."/>
            <person name="Kravchenko I.K."/>
        </authorList>
    </citation>
    <scope>NUCLEOTIDE SEQUENCE [LARGE SCALE GENOMIC DNA]</scope>
    <source>
        <strain evidence="1 2">RR29</strain>
    </source>
</reference>
<accession>A0ABU4FG07</accession>
<dbReference type="RefSeq" id="WP_026151448.1">
    <property type="nucleotide sequence ID" value="NZ_JAPEMW010000003.1"/>
</dbReference>
<dbReference type="Proteomes" id="UP001187346">
    <property type="component" value="Unassembled WGS sequence"/>
</dbReference>
<organism evidence="1 2">
    <name type="scientific">Streptomyces prunicolor</name>
    <dbReference type="NCBI Taxonomy" id="67348"/>
    <lineage>
        <taxon>Bacteria</taxon>
        <taxon>Bacillati</taxon>
        <taxon>Actinomycetota</taxon>
        <taxon>Actinomycetes</taxon>
        <taxon>Kitasatosporales</taxon>
        <taxon>Streptomycetaceae</taxon>
        <taxon>Streptomyces</taxon>
    </lineage>
</organism>
<gene>
    <name evidence="1" type="ORF">R5A26_26705</name>
</gene>
<protein>
    <recommendedName>
        <fullName evidence="3">Secreted protein</fullName>
    </recommendedName>
</protein>
<evidence type="ECO:0008006" key="3">
    <source>
        <dbReference type="Google" id="ProtNLM"/>
    </source>
</evidence>
<evidence type="ECO:0000313" key="2">
    <source>
        <dbReference type="Proteomes" id="UP001187346"/>
    </source>
</evidence>
<sequence>MIGAVLLGLVVLLIGGCACVFWAERGGPRWARVVATVTLSASELLRSSDKKRRWGQNSSSQGDD</sequence>
<keyword evidence="2" id="KW-1185">Reference proteome</keyword>
<comment type="caution">
    <text evidence="1">The sequence shown here is derived from an EMBL/GenBank/DDBJ whole genome shotgun (WGS) entry which is preliminary data.</text>
</comment>